<accession>A0A183CXJ3</accession>
<dbReference type="AlphaFoldDB" id="A0A183CXJ3"/>
<evidence type="ECO:0000256" key="1">
    <source>
        <dbReference type="ARBA" id="ARBA00022679"/>
    </source>
</evidence>
<evidence type="ECO:0000313" key="6">
    <source>
        <dbReference type="EMBL" id="VDK29539.1"/>
    </source>
</evidence>
<keyword evidence="7" id="KW-1185">Reference proteome</keyword>
<keyword evidence="3 4" id="KW-0418">Kinase</keyword>
<dbReference type="GO" id="GO:0006139">
    <property type="term" value="P:nucleobase-containing compound metabolic process"/>
    <property type="evidence" value="ECO:0007669"/>
    <property type="project" value="InterPro"/>
</dbReference>
<keyword evidence="1 4" id="KW-0808">Transferase</keyword>
<dbReference type="InterPro" id="IPR000850">
    <property type="entry name" value="Adenylat/UMP-CMP_kin"/>
</dbReference>
<proteinExistence type="inferred from homology"/>
<dbReference type="Pfam" id="PF13207">
    <property type="entry name" value="AAA_17"/>
    <property type="match status" value="1"/>
</dbReference>
<comment type="similarity">
    <text evidence="4">Belongs to the adenylate kinase family.</text>
</comment>
<dbReference type="GO" id="GO:0019205">
    <property type="term" value="F:nucleobase-containing compound kinase activity"/>
    <property type="evidence" value="ECO:0007669"/>
    <property type="project" value="InterPro"/>
</dbReference>
<evidence type="ECO:0000256" key="3">
    <source>
        <dbReference type="ARBA" id="ARBA00022777"/>
    </source>
</evidence>
<evidence type="ECO:0000256" key="5">
    <source>
        <dbReference type="SAM" id="MobiDB-lite"/>
    </source>
</evidence>
<evidence type="ECO:0000313" key="8">
    <source>
        <dbReference type="WBParaSite" id="GPUH_0000118401-mRNA-1"/>
    </source>
</evidence>
<name>A0A183CXJ3_9BILA</name>
<dbReference type="SUPFAM" id="SSF52540">
    <property type="entry name" value="P-loop containing nucleoside triphosphate hydrolases"/>
    <property type="match status" value="1"/>
</dbReference>
<protein>
    <submittedName>
        <fullName evidence="8">Adenylate kinase</fullName>
    </submittedName>
</protein>
<feature type="region of interest" description="Disordered" evidence="5">
    <location>
        <begin position="47"/>
        <end position="214"/>
    </location>
</feature>
<reference evidence="8" key="1">
    <citation type="submission" date="2016-06" db="UniProtKB">
        <authorList>
            <consortium name="WormBaseParasite"/>
        </authorList>
    </citation>
    <scope>IDENTIFICATION</scope>
</reference>
<feature type="compositionally biased region" description="Polar residues" evidence="5">
    <location>
        <begin position="15"/>
        <end position="29"/>
    </location>
</feature>
<evidence type="ECO:0000256" key="2">
    <source>
        <dbReference type="ARBA" id="ARBA00022741"/>
    </source>
</evidence>
<dbReference type="PANTHER" id="PTHR23359">
    <property type="entry name" value="NUCLEOTIDE KINASE"/>
    <property type="match status" value="1"/>
</dbReference>
<evidence type="ECO:0000313" key="7">
    <source>
        <dbReference type="Proteomes" id="UP000271098"/>
    </source>
</evidence>
<dbReference type="OrthoDB" id="442176at2759"/>
<feature type="region of interest" description="Disordered" evidence="5">
    <location>
        <begin position="1"/>
        <end position="33"/>
    </location>
</feature>
<dbReference type="EMBL" id="UYRT01001358">
    <property type="protein sequence ID" value="VDK29539.1"/>
    <property type="molecule type" value="Genomic_DNA"/>
</dbReference>
<reference evidence="6 7" key="2">
    <citation type="submission" date="2018-11" db="EMBL/GenBank/DDBJ databases">
        <authorList>
            <consortium name="Pathogen Informatics"/>
        </authorList>
    </citation>
    <scope>NUCLEOTIDE SEQUENCE [LARGE SCALE GENOMIC DNA]</scope>
</reference>
<feature type="compositionally biased region" description="Basic and acidic residues" evidence="5">
    <location>
        <begin position="143"/>
        <end position="164"/>
    </location>
</feature>
<dbReference type="Proteomes" id="UP000271098">
    <property type="component" value="Unassembled WGS sequence"/>
</dbReference>
<gene>
    <name evidence="6" type="ORF">GPUH_LOCUS1183</name>
</gene>
<feature type="compositionally biased region" description="Polar residues" evidence="5">
    <location>
        <begin position="190"/>
        <end position="202"/>
    </location>
</feature>
<organism evidence="8">
    <name type="scientific">Gongylonema pulchrum</name>
    <dbReference type="NCBI Taxonomy" id="637853"/>
    <lineage>
        <taxon>Eukaryota</taxon>
        <taxon>Metazoa</taxon>
        <taxon>Ecdysozoa</taxon>
        <taxon>Nematoda</taxon>
        <taxon>Chromadorea</taxon>
        <taxon>Rhabditida</taxon>
        <taxon>Spirurina</taxon>
        <taxon>Spiruromorpha</taxon>
        <taxon>Spiruroidea</taxon>
        <taxon>Gongylonematidae</taxon>
        <taxon>Gongylonema</taxon>
    </lineage>
</organism>
<dbReference type="WBParaSite" id="GPUH_0000118401-mRNA-1">
    <property type="protein sequence ID" value="GPUH_0000118401-mRNA-1"/>
    <property type="gene ID" value="GPUH_0000118401"/>
</dbReference>
<dbReference type="GO" id="GO:0005524">
    <property type="term" value="F:ATP binding"/>
    <property type="evidence" value="ECO:0007669"/>
    <property type="project" value="InterPro"/>
</dbReference>
<keyword evidence="2" id="KW-0547">Nucleotide-binding</keyword>
<dbReference type="PRINTS" id="PR00094">
    <property type="entry name" value="ADENYLTKNASE"/>
</dbReference>
<dbReference type="Gene3D" id="3.40.50.300">
    <property type="entry name" value="P-loop containing nucleotide triphosphate hydrolases"/>
    <property type="match status" value="1"/>
</dbReference>
<dbReference type="InterPro" id="IPR027417">
    <property type="entry name" value="P-loop_NTPase"/>
</dbReference>
<evidence type="ECO:0000256" key="4">
    <source>
        <dbReference type="RuleBase" id="RU003330"/>
    </source>
</evidence>
<feature type="compositionally biased region" description="Low complexity" evidence="5">
    <location>
        <begin position="102"/>
        <end position="127"/>
    </location>
</feature>
<sequence>MKRLIQRAMELGVPVTTSKVASRAGSPQQRPEVVTSLAQAQAIVEAAAAAAGPSGISSQPSTKSEKRERGSRPTTKASRDSAAASPAPEDSKAAAEPVAKRSSASEAATPETASKAVATVHPVPVTPISQTTEALSRASRPAKASENRPETSDAARESKLREDESAQDADSQSSAGTPGPAGSIAAQLAGSRTPSSPRSTAIPSDDRFPRGLPNNAPVIVIVGGPGSNKAEIARRIAKKYDGFVLFSMSDLLRKEVEANANDELWQRIKKKMDLGEPKICRELLYSALYGVGSTSWGYVVEGYPRAQNQIVDFENQVLFT</sequence>